<evidence type="ECO:0000256" key="1">
    <source>
        <dbReference type="SAM" id="MobiDB-lite"/>
    </source>
</evidence>
<gene>
    <name evidence="2" type="ORF">KDI_12880</name>
</gene>
<protein>
    <submittedName>
        <fullName evidence="2">Uncharacterized protein</fullName>
    </submittedName>
</protein>
<feature type="compositionally biased region" description="Polar residues" evidence="1">
    <location>
        <begin position="327"/>
        <end position="348"/>
    </location>
</feature>
<feature type="region of interest" description="Disordered" evidence="1">
    <location>
        <begin position="288"/>
        <end position="373"/>
    </location>
</feature>
<feature type="compositionally biased region" description="Low complexity" evidence="1">
    <location>
        <begin position="354"/>
        <end position="367"/>
    </location>
</feature>
<accession>A0A5A5T9Z3</accession>
<comment type="caution">
    <text evidence="2">The sequence shown here is derived from an EMBL/GenBank/DDBJ whole genome shotgun (WGS) entry which is preliminary data.</text>
</comment>
<organism evidence="2 3">
    <name type="scientific">Dictyobacter arantiisoli</name>
    <dbReference type="NCBI Taxonomy" id="2014874"/>
    <lineage>
        <taxon>Bacteria</taxon>
        <taxon>Bacillati</taxon>
        <taxon>Chloroflexota</taxon>
        <taxon>Ktedonobacteria</taxon>
        <taxon>Ktedonobacterales</taxon>
        <taxon>Dictyobacteraceae</taxon>
        <taxon>Dictyobacter</taxon>
    </lineage>
</organism>
<proteinExistence type="predicted"/>
<keyword evidence="3" id="KW-1185">Reference proteome</keyword>
<evidence type="ECO:0000313" key="2">
    <source>
        <dbReference type="EMBL" id="GCF07724.1"/>
    </source>
</evidence>
<name>A0A5A5T9Z3_9CHLR</name>
<reference evidence="2 3" key="1">
    <citation type="submission" date="2019-01" db="EMBL/GenBank/DDBJ databases">
        <title>Draft genome sequence of Dictyobacter sp. Uno17.</title>
        <authorList>
            <person name="Wang C.M."/>
            <person name="Zheng Y."/>
            <person name="Sakai Y."/>
            <person name="Abe K."/>
            <person name="Yokota A."/>
            <person name="Yabe S."/>
        </authorList>
    </citation>
    <scope>NUCLEOTIDE SEQUENCE [LARGE SCALE GENOMIC DNA]</scope>
    <source>
        <strain evidence="2 3">Uno17</strain>
    </source>
</reference>
<dbReference type="RefSeq" id="WP_149400727.1">
    <property type="nucleotide sequence ID" value="NZ_BIXY01000013.1"/>
</dbReference>
<sequence length="478" mass="52544">MPKDENNTIVELDDEHNVFILTEEQLHPNLIGFHRVQVDATEKCLIYRDGLLFKTLGPGPHRWWNGFRHKWKKQRINMRVEMLPFSVKGRVKGPAMPQDVPGAAAVDLACDVTAALDLVCRLADIDTFLQYRNPLSVFSSSFQNMVVELIGNLPYDQLGKWAVDLRTQIYDRLTLPGRDNAERRVGIRVEEVFVREFKPNTAHDRNMMANYQLVERVRREVAEAEAKEQGAVKTAASLRAQGELLNIAPSILALKDTPIGIELLKHDASLRNMAFAAGLNPGVNIQPIRDTTGQLTSGQTGQIGYLNPPSADPRGIPAPPPGASGPLYNSAQPQVSGQLYDNTTLSNTSPFSPPSSGSPSGAPASGGEPVESARRARELEALQQQGFIPVGVGKVEPLRDQNGNPTTREWVLMVQSPRADGFPLIVFHCPVLYPTVAPTVQVRQATGSLTWTVPNTLNSWQAGRLLVEIAQEINNDLP</sequence>
<dbReference type="AlphaFoldDB" id="A0A5A5T9Z3"/>
<evidence type="ECO:0000313" key="3">
    <source>
        <dbReference type="Proteomes" id="UP000322530"/>
    </source>
</evidence>
<dbReference type="Proteomes" id="UP000322530">
    <property type="component" value="Unassembled WGS sequence"/>
</dbReference>
<feature type="compositionally biased region" description="Low complexity" evidence="1">
    <location>
        <begin position="291"/>
        <end position="315"/>
    </location>
</feature>
<dbReference type="EMBL" id="BIXY01000013">
    <property type="protein sequence ID" value="GCF07724.1"/>
    <property type="molecule type" value="Genomic_DNA"/>
</dbReference>